<dbReference type="InParanoid" id="A0A165NW76"/>
<keyword evidence="2" id="KW-1185">Reference proteome</keyword>
<name>A0A165NW76_EXIGL</name>
<gene>
    <name evidence="1" type="ORF">EXIGLDRAFT_718452</name>
</gene>
<protein>
    <recommendedName>
        <fullName evidence="3">F-box domain-containing protein</fullName>
    </recommendedName>
</protein>
<organism evidence="1 2">
    <name type="scientific">Exidia glandulosa HHB12029</name>
    <dbReference type="NCBI Taxonomy" id="1314781"/>
    <lineage>
        <taxon>Eukaryota</taxon>
        <taxon>Fungi</taxon>
        <taxon>Dikarya</taxon>
        <taxon>Basidiomycota</taxon>
        <taxon>Agaricomycotina</taxon>
        <taxon>Agaricomycetes</taxon>
        <taxon>Auriculariales</taxon>
        <taxon>Exidiaceae</taxon>
        <taxon>Exidia</taxon>
    </lineage>
</organism>
<dbReference type="EMBL" id="KV425894">
    <property type="protein sequence ID" value="KZW01308.1"/>
    <property type="molecule type" value="Genomic_DNA"/>
</dbReference>
<reference evidence="1 2" key="1">
    <citation type="journal article" date="2016" name="Mol. Biol. Evol.">
        <title>Comparative Genomics of Early-Diverging Mushroom-Forming Fungi Provides Insights into the Origins of Lignocellulose Decay Capabilities.</title>
        <authorList>
            <person name="Nagy L.G."/>
            <person name="Riley R."/>
            <person name="Tritt A."/>
            <person name="Adam C."/>
            <person name="Daum C."/>
            <person name="Floudas D."/>
            <person name="Sun H."/>
            <person name="Yadav J.S."/>
            <person name="Pangilinan J."/>
            <person name="Larsson K.H."/>
            <person name="Matsuura K."/>
            <person name="Barry K."/>
            <person name="Labutti K."/>
            <person name="Kuo R."/>
            <person name="Ohm R.A."/>
            <person name="Bhattacharya S.S."/>
            <person name="Shirouzu T."/>
            <person name="Yoshinaga Y."/>
            <person name="Martin F.M."/>
            <person name="Grigoriev I.V."/>
            <person name="Hibbett D.S."/>
        </authorList>
    </citation>
    <scope>NUCLEOTIDE SEQUENCE [LARGE SCALE GENOMIC DNA]</scope>
    <source>
        <strain evidence="1 2">HHB12029</strain>
    </source>
</reference>
<sequence length="276" mass="31282">MSLASHQTVFPVEIILIIVSYAAHSYVLSDRPWVASLCLLCHTARRTVIPVLYRVLDLGGTPISRPIETYSKGPLFAQHTRVLVARQANLGFAPLIPNIKVLVCSYEHFWAVHYYNRHRPEQVPRPKAVFLTTDFDTPQYPPPEFDFARALRGVTHLALPLSHDMDVLMEHLPSLHGLSHVLLEVLPQKWDDRLEGIVRELLERLPNLERVLCRIATWEVENAQIEVQARLSALGDERVAFDDDSSTSALTTVEDLFARDALDELAIWNSGRIVVD</sequence>
<evidence type="ECO:0000313" key="1">
    <source>
        <dbReference type="EMBL" id="KZW01308.1"/>
    </source>
</evidence>
<dbReference type="AlphaFoldDB" id="A0A165NW76"/>
<proteinExistence type="predicted"/>
<accession>A0A165NW76</accession>
<evidence type="ECO:0008006" key="3">
    <source>
        <dbReference type="Google" id="ProtNLM"/>
    </source>
</evidence>
<dbReference type="Proteomes" id="UP000077266">
    <property type="component" value="Unassembled WGS sequence"/>
</dbReference>
<evidence type="ECO:0000313" key="2">
    <source>
        <dbReference type="Proteomes" id="UP000077266"/>
    </source>
</evidence>